<keyword evidence="1" id="KW-1133">Transmembrane helix</keyword>
<reference evidence="2" key="1">
    <citation type="submission" date="2021-04" db="EMBL/GenBank/DDBJ databases">
        <authorList>
            <person name="Hartkoorn R.C."/>
            <person name="Beaudoing E."/>
            <person name="Hot D."/>
        </authorList>
    </citation>
    <scope>NUCLEOTIDE SEQUENCE</scope>
    <source>
        <strain evidence="2">NRRL B-16292</strain>
    </source>
</reference>
<gene>
    <name evidence="2" type="ORF">Dfulv_47370</name>
</gene>
<dbReference type="RefSeq" id="WP_259860350.1">
    <property type="nucleotide sequence ID" value="NZ_BAAAST010000057.1"/>
</dbReference>
<dbReference type="EMBL" id="CP073720">
    <property type="protein sequence ID" value="UWP82578.1"/>
    <property type="molecule type" value="Genomic_DNA"/>
</dbReference>
<proteinExistence type="predicted"/>
<evidence type="ECO:0000313" key="2">
    <source>
        <dbReference type="EMBL" id="UWP82578.1"/>
    </source>
</evidence>
<protein>
    <submittedName>
        <fullName evidence="2">Uncharacterized protein</fullName>
    </submittedName>
</protein>
<accession>A0ABY5VXZ4</accession>
<feature type="transmembrane region" description="Helical" evidence="1">
    <location>
        <begin position="14"/>
        <end position="41"/>
    </location>
</feature>
<organism evidence="2 3">
    <name type="scientific">Dactylosporangium fulvum</name>
    <dbReference type="NCBI Taxonomy" id="53359"/>
    <lineage>
        <taxon>Bacteria</taxon>
        <taxon>Bacillati</taxon>
        <taxon>Actinomycetota</taxon>
        <taxon>Actinomycetes</taxon>
        <taxon>Micromonosporales</taxon>
        <taxon>Micromonosporaceae</taxon>
        <taxon>Dactylosporangium</taxon>
    </lineage>
</organism>
<evidence type="ECO:0000256" key="1">
    <source>
        <dbReference type="SAM" id="Phobius"/>
    </source>
</evidence>
<keyword evidence="1" id="KW-0472">Membrane</keyword>
<name>A0ABY5VXZ4_9ACTN</name>
<keyword evidence="3" id="KW-1185">Reference proteome</keyword>
<keyword evidence="1" id="KW-0812">Transmembrane</keyword>
<dbReference type="Proteomes" id="UP001059617">
    <property type="component" value="Chromosome"/>
</dbReference>
<reference evidence="2" key="2">
    <citation type="submission" date="2022-09" db="EMBL/GenBank/DDBJ databases">
        <title>Biosynthetic gene clusters of Dactylosporangioum fulvum.</title>
        <authorList>
            <person name="Caradec T."/>
        </authorList>
    </citation>
    <scope>NUCLEOTIDE SEQUENCE</scope>
    <source>
        <strain evidence="2">NRRL B-16292</strain>
    </source>
</reference>
<sequence>MEIVLADAAPEPEFLAGTAVVVALVCVAVVAAIVVLVVWLLRRTRNRKY</sequence>
<evidence type="ECO:0000313" key="3">
    <source>
        <dbReference type="Proteomes" id="UP001059617"/>
    </source>
</evidence>